<dbReference type="eggNOG" id="ENOG502S06E">
    <property type="taxonomic scope" value="Eukaryota"/>
</dbReference>
<dbReference type="Pfam" id="PF22584">
    <property type="entry name" value="CFAP143"/>
    <property type="match status" value="1"/>
</dbReference>
<feature type="region of interest" description="Disordered" evidence="1">
    <location>
        <begin position="94"/>
        <end position="115"/>
    </location>
</feature>
<dbReference type="GO" id="GO:0045944">
    <property type="term" value="P:positive regulation of transcription by RNA polymerase II"/>
    <property type="evidence" value="ECO:0000318"/>
    <property type="project" value="GO_Central"/>
</dbReference>
<feature type="region of interest" description="Disordered" evidence="1">
    <location>
        <begin position="146"/>
        <end position="190"/>
    </location>
</feature>
<evidence type="ECO:0008006" key="4">
    <source>
        <dbReference type="Google" id="ProtNLM"/>
    </source>
</evidence>
<dbReference type="PhylomeDB" id="A7SF62"/>
<protein>
    <recommendedName>
        <fullName evidence="4">Sperm-associated antigen 8</fullName>
    </recommendedName>
</protein>
<dbReference type="Proteomes" id="UP000001593">
    <property type="component" value="Unassembled WGS sequence"/>
</dbReference>
<dbReference type="EMBL" id="DS469642">
    <property type="protein sequence ID" value="EDO37651.1"/>
    <property type="molecule type" value="Genomic_DNA"/>
</dbReference>
<dbReference type="PANTHER" id="PTHR15510">
    <property type="entry name" value="SPERM-ASSOCIATED ANTIGEN 8"/>
    <property type="match status" value="1"/>
</dbReference>
<dbReference type="InterPro" id="IPR026124">
    <property type="entry name" value="Sperm-assoc_Ag8"/>
</dbReference>
<organism evidence="2 3">
    <name type="scientific">Nematostella vectensis</name>
    <name type="common">Starlet sea anemone</name>
    <dbReference type="NCBI Taxonomy" id="45351"/>
    <lineage>
        <taxon>Eukaryota</taxon>
        <taxon>Metazoa</taxon>
        <taxon>Cnidaria</taxon>
        <taxon>Anthozoa</taxon>
        <taxon>Hexacorallia</taxon>
        <taxon>Actiniaria</taxon>
        <taxon>Edwardsiidae</taxon>
        <taxon>Nematostella</taxon>
    </lineage>
</organism>
<dbReference type="GO" id="GO:0005737">
    <property type="term" value="C:cytoplasm"/>
    <property type="evidence" value="ECO:0000318"/>
    <property type="project" value="GO_Central"/>
</dbReference>
<reference evidence="2 3" key="1">
    <citation type="journal article" date="2007" name="Science">
        <title>Sea anemone genome reveals ancestral eumetazoan gene repertoire and genomic organization.</title>
        <authorList>
            <person name="Putnam N.H."/>
            <person name="Srivastava M."/>
            <person name="Hellsten U."/>
            <person name="Dirks B."/>
            <person name="Chapman J."/>
            <person name="Salamov A."/>
            <person name="Terry A."/>
            <person name="Shapiro H."/>
            <person name="Lindquist E."/>
            <person name="Kapitonov V.V."/>
            <person name="Jurka J."/>
            <person name="Genikhovich G."/>
            <person name="Grigoriev I.V."/>
            <person name="Lucas S.M."/>
            <person name="Steele R.E."/>
            <person name="Finnerty J.R."/>
            <person name="Technau U."/>
            <person name="Martindale M.Q."/>
            <person name="Rokhsar D.S."/>
        </authorList>
    </citation>
    <scope>NUCLEOTIDE SEQUENCE [LARGE SCALE GENOMIC DNA]</scope>
    <source>
        <strain evidence="3">CH2 X CH6</strain>
    </source>
</reference>
<feature type="compositionally biased region" description="Basic and acidic residues" evidence="1">
    <location>
        <begin position="176"/>
        <end position="190"/>
    </location>
</feature>
<dbReference type="HOGENOM" id="CLU_118848_0_0_1"/>
<dbReference type="OMA" id="EYCSTTQ"/>
<accession>A7SF62</accession>
<gene>
    <name evidence="2" type="ORF">NEMVEDRAFT_v1g244848</name>
</gene>
<evidence type="ECO:0000313" key="3">
    <source>
        <dbReference type="Proteomes" id="UP000001593"/>
    </source>
</evidence>
<evidence type="ECO:0000256" key="1">
    <source>
        <dbReference type="SAM" id="MobiDB-lite"/>
    </source>
</evidence>
<dbReference type="GO" id="GO:0005634">
    <property type="term" value="C:nucleus"/>
    <property type="evidence" value="ECO:0000318"/>
    <property type="project" value="GO_Central"/>
</dbReference>
<dbReference type="InParanoid" id="A7SF62"/>
<dbReference type="AlphaFoldDB" id="A7SF62"/>
<dbReference type="KEGG" id="nve:5509160"/>
<sequence>MSDTVSIIRHSNNGGKTLLDNWVEERQSAPFEDPSVSIPQLHKFGHRGVLTTDFEAEPEKLTTVRHSYRSPEPLGIRTIGVREQMMREELMKQVSEEVQQEFNPPPPEVEYKSVTHKDFNKEFTPIVKEPTMPHDLCKEQPATFWSERSTEVHGISQVKTKDTPFRKNAAFSTPIDEYRDAPKPGEEWKF</sequence>
<dbReference type="GO" id="GO:0008017">
    <property type="term" value="F:microtubule binding"/>
    <property type="evidence" value="ECO:0007669"/>
    <property type="project" value="InterPro"/>
</dbReference>
<proteinExistence type="predicted"/>
<dbReference type="PANTHER" id="PTHR15510:SF5">
    <property type="entry name" value="SPERM-ASSOCIATED ANTIGEN 8"/>
    <property type="match status" value="1"/>
</dbReference>
<dbReference type="OrthoDB" id="2120499at2759"/>
<name>A7SF62_NEMVE</name>
<dbReference type="STRING" id="45351.A7SF62"/>
<keyword evidence="3" id="KW-1185">Reference proteome</keyword>
<evidence type="ECO:0000313" key="2">
    <source>
        <dbReference type="EMBL" id="EDO37651.1"/>
    </source>
</evidence>